<evidence type="ECO:0000313" key="2">
    <source>
        <dbReference type="Proteomes" id="UP000276133"/>
    </source>
</evidence>
<comment type="caution">
    <text evidence="1">The sequence shown here is derived from an EMBL/GenBank/DDBJ whole genome shotgun (WGS) entry which is preliminary data.</text>
</comment>
<organism evidence="1 2">
    <name type="scientific">Brachionus plicatilis</name>
    <name type="common">Marine rotifer</name>
    <name type="synonym">Brachionus muelleri</name>
    <dbReference type="NCBI Taxonomy" id="10195"/>
    <lineage>
        <taxon>Eukaryota</taxon>
        <taxon>Metazoa</taxon>
        <taxon>Spiralia</taxon>
        <taxon>Gnathifera</taxon>
        <taxon>Rotifera</taxon>
        <taxon>Eurotatoria</taxon>
        <taxon>Monogononta</taxon>
        <taxon>Pseudotrocha</taxon>
        <taxon>Ploima</taxon>
        <taxon>Brachionidae</taxon>
        <taxon>Brachionus</taxon>
    </lineage>
</organism>
<evidence type="ECO:0000313" key="1">
    <source>
        <dbReference type="EMBL" id="RMZ98050.1"/>
    </source>
</evidence>
<accession>A0A3M7PH54</accession>
<dbReference type="AlphaFoldDB" id="A0A3M7PH54"/>
<gene>
    <name evidence="1" type="ORF">BpHYR1_024889</name>
</gene>
<reference evidence="1 2" key="1">
    <citation type="journal article" date="2018" name="Sci. Rep.">
        <title>Genomic signatures of local adaptation to the degree of environmental predictability in rotifers.</title>
        <authorList>
            <person name="Franch-Gras L."/>
            <person name="Hahn C."/>
            <person name="Garcia-Roger E.M."/>
            <person name="Carmona M.J."/>
            <person name="Serra M."/>
            <person name="Gomez A."/>
        </authorList>
    </citation>
    <scope>NUCLEOTIDE SEQUENCE [LARGE SCALE GENOMIC DNA]</scope>
    <source>
        <strain evidence="1">HYR1</strain>
    </source>
</reference>
<dbReference type="Proteomes" id="UP000276133">
    <property type="component" value="Unassembled WGS sequence"/>
</dbReference>
<proteinExistence type="predicted"/>
<name>A0A3M7PH54_BRAPC</name>
<dbReference type="EMBL" id="REGN01011015">
    <property type="protein sequence ID" value="RMZ98050.1"/>
    <property type="molecule type" value="Genomic_DNA"/>
</dbReference>
<sequence length="64" mass="7484">MNNKLNFILNSVFVDVFQITFKNQRGLAHNGINKLCVSKMDQEEANLIRSITIIFKKQLKFKIK</sequence>
<protein>
    <submittedName>
        <fullName evidence="1">Uncharacterized protein</fullName>
    </submittedName>
</protein>
<keyword evidence="2" id="KW-1185">Reference proteome</keyword>